<reference evidence="3" key="1">
    <citation type="submission" date="2023-03" db="EMBL/GenBank/DDBJ databases">
        <title>Massive genome expansion in bonnet fungi (Mycena s.s.) driven by repeated elements and novel gene families across ecological guilds.</title>
        <authorList>
            <consortium name="Lawrence Berkeley National Laboratory"/>
            <person name="Harder C.B."/>
            <person name="Miyauchi S."/>
            <person name="Viragh M."/>
            <person name="Kuo A."/>
            <person name="Thoen E."/>
            <person name="Andreopoulos B."/>
            <person name="Lu D."/>
            <person name="Skrede I."/>
            <person name="Drula E."/>
            <person name="Henrissat B."/>
            <person name="Morin E."/>
            <person name="Kohler A."/>
            <person name="Barry K."/>
            <person name="LaButti K."/>
            <person name="Morin E."/>
            <person name="Salamov A."/>
            <person name="Lipzen A."/>
            <person name="Mereny Z."/>
            <person name="Hegedus B."/>
            <person name="Baldrian P."/>
            <person name="Stursova M."/>
            <person name="Weitz H."/>
            <person name="Taylor A."/>
            <person name="Grigoriev I.V."/>
            <person name="Nagy L.G."/>
            <person name="Martin F."/>
            <person name="Kauserud H."/>
        </authorList>
    </citation>
    <scope>NUCLEOTIDE SEQUENCE</scope>
    <source>
        <strain evidence="3">CBHHK002</strain>
    </source>
</reference>
<keyword evidence="2" id="KW-0812">Transmembrane</keyword>
<feature type="compositionally biased region" description="Basic and acidic residues" evidence="1">
    <location>
        <begin position="328"/>
        <end position="344"/>
    </location>
</feature>
<dbReference type="InterPro" id="IPR021109">
    <property type="entry name" value="Peptidase_aspartic_dom_sf"/>
</dbReference>
<feature type="transmembrane region" description="Helical" evidence="2">
    <location>
        <begin position="174"/>
        <end position="197"/>
    </location>
</feature>
<evidence type="ECO:0000256" key="1">
    <source>
        <dbReference type="SAM" id="MobiDB-lite"/>
    </source>
</evidence>
<feature type="region of interest" description="Disordered" evidence="1">
    <location>
        <begin position="307"/>
        <end position="344"/>
    </location>
</feature>
<protein>
    <recommendedName>
        <fullName evidence="5">Peptidase A1 domain-containing protein</fullName>
    </recommendedName>
</protein>
<feature type="compositionally biased region" description="Polar residues" evidence="1">
    <location>
        <begin position="259"/>
        <end position="268"/>
    </location>
</feature>
<keyword evidence="2" id="KW-1133">Transmembrane helix</keyword>
<evidence type="ECO:0000313" key="3">
    <source>
        <dbReference type="EMBL" id="KAJ7339073.1"/>
    </source>
</evidence>
<evidence type="ECO:0000256" key="2">
    <source>
        <dbReference type="SAM" id="Phobius"/>
    </source>
</evidence>
<organism evidence="3 4">
    <name type="scientific">Mycena albidolilacea</name>
    <dbReference type="NCBI Taxonomy" id="1033008"/>
    <lineage>
        <taxon>Eukaryota</taxon>
        <taxon>Fungi</taxon>
        <taxon>Dikarya</taxon>
        <taxon>Basidiomycota</taxon>
        <taxon>Agaricomycotina</taxon>
        <taxon>Agaricomycetes</taxon>
        <taxon>Agaricomycetidae</taxon>
        <taxon>Agaricales</taxon>
        <taxon>Marasmiineae</taxon>
        <taxon>Mycenaceae</taxon>
        <taxon>Mycena</taxon>
    </lineage>
</organism>
<dbReference type="CDD" id="cd12087">
    <property type="entry name" value="TM_EGFR-like"/>
    <property type="match status" value="1"/>
</dbReference>
<evidence type="ECO:0008006" key="5">
    <source>
        <dbReference type="Google" id="ProtNLM"/>
    </source>
</evidence>
<dbReference type="EMBL" id="JARIHO010000028">
    <property type="protein sequence ID" value="KAJ7339073.1"/>
    <property type="molecule type" value="Genomic_DNA"/>
</dbReference>
<dbReference type="Proteomes" id="UP001218218">
    <property type="component" value="Unassembled WGS sequence"/>
</dbReference>
<accession>A0AAD6ZTJ2</accession>
<name>A0AAD6ZTJ2_9AGAR</name>
<keyword evidence="2" id="KW-0472">Membrane</keyword>
<feature type="region of interest" description="Disordered" evidence="1">
    <location>
        <begin position="235"/>
        <end position="285"/>
    </location>
</feature>
<dbReference type="SUPFAM" id="SSF50630">
    <property type="entry name" value="Acid proteases"/>
    <property type="match status" value="1"/>
</dbReference>
<feature type="compositionally biased region" description="Polar residues" evidence="1">
    <location>
        <begin position="150"/>
        <end position="162"/>
    </location>
</feature>
<dbReference type="AlphaFoldDB" id="A0AAD6ZTJ2"/>
<feature type="region of interest" description="Disordered" evidence="1">
    <location>
        <begin position="150"/>
        <end position="173"/>
    </location>
</feature>
<keyword evidence="4" id="KW-1185">Reference proteome</keyword>
<dbReference type="Gene3D" id="1.20.5.510">
    <property type="entry name" value="Single helix bin"/>
    <property type="match status" value="1"/>
</dbReference>
<sequence>MPQTLDEAGASGLRLLVEGVLFEIQLQFALVTLPSPRQDGSSAVVPSSVVVGGCILLSYKKCTVSTDMSSGPVAVGSSECEGVLISDRVLDPVDDPDGTWIFGVPFLRNVYSVFRQTPLSIGFAELSTVAGGTGTPNSSIAISTMSGASPASITASPTQAPTDSDKPPKKPANAGAIAGGITSGIAILLLLVGVFLYRRRRAHSKFVSADEFYTPRHVTVLAEFTEAAHSSMRSLAMTSTKGGHEPASLPGVEIGPPSHASSAQSHEAPSSLPPLPGGSQRPVDADPNILLTLENLRDEMRQYVSLKKRSKKDDGLDSAPDSEEDNVDDKKLNGDRTSGEGLNLRERGGIQMSAIPDPSGCGDALTIQNRNRVREPSDVINIVHPSEYDVMFFAETDMLPGEDEVADAPTHAGFFPPKTTHAEVEVLCYS</sequence>
<comment type="caution">
    <text evidence="3">The sequence shown here is derived from an EMBL/GenBank/DDBJ whole genome shotgun (WGS) entry which is preliminary data.</text>
</comment>
<gene>
    <name evidence="3" type="ORF">DFH08DRAFT_812465</name>
</gene>
<proteinExistence type="predicted"/>
<evidence type="ECO:0000313" key="4">
    <source>
        <dbReference type="Proteomes" id="UP001218218"/>
    </source>
</evidence>
<dbReference type="Gene3D" id="2.40.70.10">
    <property type="entry name" value="Acid Proteases"/>
    <property type="match status" value="1"/>
</dbReference>